<keyword evidence="3" id="KW-1185">Reference proteome</keyword>
<reference evidence="2" key="1">
    <citation type="submission" date="2021-06" db="EMBL/GenBank/DDBJ databases">
        <title>New haloarchaea isolates fom saline soil.</title>
        <authorList>
            <person name="Duran-Viseras A."/>
            <person name="Sanchez-Porro C.S."/>
            <person name="Ventosa A."/>
        </authorList>
    </citation>
    <scope>NUCLEOTIDE SEQUENCE</scope>
    <source>
        <strain evidence="2">JCM 18369</strain>
    </source>
</reference>
<protein>
    <submittedName>
        <fullName evidence="2">TrmB family transcriptional regulator</fullName>
    </submittedName>
</protein>
<evidence type="ECO:0000313" key="3">
    <source>
        <dbReference type="Proteomes" id="UP001166304"/>
    </source>
</evidence>
<dbReference type="Proteomes" id="UP001166304">
    <property type="component" value="Unassembled WGS sequence"/>
</dbReference>
<dbReference type="PANTHER" id="PTHR34293:SF1">
    <property type="entry name" value="HTH-TYPE TRANSCRIPTIONAL REGULATOR TRMBL2"/>
    <property type="match status" value="1"/>
</dbReference>
<feature type="domain" description="Transcription regulator TrmB N-terminal" evidence="1">
    <location>
        <begin position="14"/>
        <end position="80"/>
    </location>
</feature>
<organism evidence="2 3">
    <name type="scientific">Haloarcula salina</name>
    <dbReference type="NCBI Taxonomy" id="1429914"/>
    <lineage>
        <taxon>Archaea</taxon>
        <taxon>Methanobacteriati</taxon>
        <taxon>Methanobacteriota</taxon>
        <taxon>Stenosarchaea group</taxon>
        <taxon>Halobacteria</taxon>
        <taxon>Halobacteriales</taxon>
        <taxon>Haloarculaceae</taxon>
        <taxon>Haloarcula</taxon>
    </lineage>
</organism>
<dbReference type="SUPFAM" id="SSF46785">
    <property type="entry name" value="Winged helix' DNA-binding domain"/>
    <property type="match status" value="1"/>
</dbReference>
<accession>A0AA41FZ81</accession>
<dbReference type="PANTHER" id="PTHR34293">
    <property type="entry name" value="HTH-TYPE TRANSCRIPTIONAL REGULATOR TRMBL2"/>
    <property type="match status" value="1"/>
</dbReference>
<dbReference type="InterPro" id="IPR051797">
    <property type="entry name" value="TrmB-like"/>
</dbReference>
<dbReference type="RefSeq" id="WP_162412081.1">
    <property type="nucleotide sequence ID" value="NZ_JAHQXE010000001.1"/>
</dbReference>
<proteinExistence type="predicted"/>
<gene>
    <name evidence="2" type="ORF">KTS37_02405</name>
</gene>
<dbReference type="InterPro" id="IPR036388">
    <property type="entry name" value="WH-like_DNA-bd_sf"/>
</dbReference>
<dbReference type="EMBL" id="JAHQXE010000001">
    <property type="protein sequence ID" value="MBV0900629.1"/>
    <property type="molecule type" value="Genomic_DNA"/>
</dbReference>
<comment type="caution">
    <text evidence="2">The sequence shown here is derived from an EMBL/GenBank/DDBJ whole genome shotgun (WGS) entry which is preliminary data.</text>
</comment>
<dbReference type="Pfam" id="PF01978">
    <property type="entry name" value="TrmB"/>
    <property type="match status" value="1"/>
</dbReference>
<evidence type="ECO:0000259" key="1">
    <source>
        <dbReference type="Pfam" id="PF01978"/>
    </source>
</evidence>
<dbReference type="InterPro" id="IPR002831">
    <property type="entry name" value="Tscrpt_reg_TrmB_N"/>
</dbReference>
<sequence>MTSELTHEDAVEILQELGLKEYEAKCFVGLSRMPHGTAKSLSEVTDVPRTRVYDAVRVLEAKGLVEVQHSSPQRFKAVPLAEATETLRDQYETKIQRFQTALEDIQTVDGDDDADRPEIWSLTGTDAVENRVNRVIEDATDEVVLVIGSESVLTDALIESLTAVDDSVTLSVGTSSTDIRECIEREIPNATAILSDLNWLECETELDADAAVGRLLLVDRSEILVSSIDHDTGEERAIFGTGLTNGLIVIARRLLSQNAVETAPPDHD</sequence>
<dbReference type="Gene3D" id="1.10.10.10">
    <property type="entry name" value="Winged helix-like DNA-binding domain superfamily/Winged helix DNA-binding domain"/>
    <property type="match status" value="1"/>
</dbReference>
<evidence type="ECO:0000313" key="2">
    <source>
        <dbReference type="EMBL" id="MBV0900629.1"/>
    </source>
</evidence>
<dbReference type="InterPro" id="IPR036390">
    <property type="entry name" value="WH_DNA-bd_sf"/>
</dbReference>
<dbReference type="AlphaFoldDB" id="A0AA41FZ81"/>
<name>A0AA41FZ81_9EURY</name>